<dbReference type="SUPFAM" id="SSF82784">
    <property type="entry name" value="OsmC-like"/>
    <property type="match status" value="1"/>
</dbReference>
<name>A0A2I1L6T9_9LACT</name>
<dbReference type="PANTHER" id="PTHR35368">
    <property type="entry name" value="HYDROPEROXIDE REDUCTASE"/>
    <property type="match status" value="1"/>
</dbReference>
<dbReference type="Gene3D" id="3.30.300.20">
    <property type="match status" value="1"/>
</dbReference>
<dbReference type="EMBL" id="QMHM01000001">
    <property type="protein sequence ID" value="RAV81341.1"/>
    <property type="molecule type" value="Genomic_DNA"/>
</dbReference>
<comment type="caution">
    <text evidence="1">The sequence shown here is derived from an EMBL/GenBank/DDBJ whole genome shotgun (WGS) entry which is preliminary data.</text>
</comment>
<dbReference type="InterPro" id="IPR052924">
    <property type="entry name" value="OsmC/Ohr_hydroprdx_reductase"/>
</dbReference>
<dbReference type="Pfam" id="PF02566">
    <property type="entry name" value="OsmC"/>
    <property type="match status" value="1"/>
</dbReference>
<dbReference type="InterPro" id="IPR015946">
    <property type="entry name" value="KH_dom-like_a/b"/>
</dbReference>
<dbReference type="PANTHER" id="PTHR35368:SF1">
    <property type="entry name" value="HYDROPEROXIDE REDUCTASE"/>
    <property type="match status" value="1"/>
</dbReference>
<dbReference type="AlphaFoldDB" id="A0A2I1L6T9"/>
<reference evidence="1 2" key="1">
    <citation type="submission" date="2018-04" db="EMBL/GenBank/DDBJ databases">
        <title>Aerococcus urinae genomes.</title>
        <authorList>
            <person name="Hilt E."/>
            <person name="Gilbert N.M."/>
            <person name="Thomas-White K."/>
            <person name="Putonti C."/>
            <person name="Lewis A.L."/>
            <person name="Visck K.L."/>
            <person name="Wolfe A.J."/>
        </authorList>
    </citation>
    <scope>NUCLEOTIDE SEQUENCE [LARGE SCALE GENOMIC DNA]</scope>
    <source>
        <strain evidence="1 2">UMB7480</strain>
    </source>
</reference>
<gene>
    <name evidence="1" type="ORF">DBT54_00260</name>
</gene>
<dbReference type="InterPro" id="IPR003718">
    <property type="entry name" value="OsmC/Ohr_fam"/>
</dbReference>
<evidence type="ECO:0000313" key="2">
    <source>
        <dbReference type="Proteomes" id="UP000251923"/>
    </source>
</evidence>
<evidence type="ECO:0000313" key="1">
    <source>
        <dbReference type="EMBL" id="RAV81341.1"/>
    </source>
</evidence>
<proteinExistence type="predicted"/>
<dbReference type="RefSeq" id="WP_070598212.1">
    <property type="nucleotide sequence ID" value="NZ_JASOKO010000002.1"/>
</dbReference>
<organism evidence="1 2">
    <name type="scientific">Aerococcus urinae</name>
    <dbReference type="NCBI Taxonomy" id="1376"/>
    <lineage>
        <taxon>Bacteria</taxon>
        <taxon>Bacillati</taxon>
        <taxon>Bacillota</taxon>
        <taxon>Bacilli</taxon>
        <taxon>Lactobacillales</taxon>
        <taxon>Aerococcaceae</taxon>
        <taxon>Aerococcus</taxon>
    </lineage>
</organism>
<dbReference type="InterPro" id="IPR036102">
    <property type="entry name" value="OsmC/Ohrsf"/>
</dbReference>
<dbReference type="Proteomes" id="UP000251923">
    <property type="component" value="Unassembled WGS sequence"/>
</dbReference>
<sequence>MADQQFQAVVDVVNGMEVHSHVRDFTFVMDEPTSVGGTNKGMNPIEALLSALGGCKAIVIQVFARARKMKINKVSITVDGTLDPDGHSGKNPSAKVGLSKIKTTYHIEADNSPEEIQDFVDFVEKTCPVLDSIVNAPVMEVEID</sequence>
<protein>
    <submittedName>
        <fullName evidence="1">OsmC family peroxiredoxin</fullName>
    </submittedName>
</protein>
<accession>A0A2I1L6T9</accession>